<dbReference type="KEGG" id="cari:FNU76_10935"/>
<dbReference type="RefSeq" id="WP_144278232.1">
    <property type="nucleotide sequence ID" value="NZ_CP041730.1"/>
</dbReference>
<accession>A0A516SFN0</accession>
<gene>
    <name evidence="2" type="ORF">FNU76_10935</name>
</gene>
<dbReference type="OrthoDB" id="9358425at2"/>
<feature type="compositionally biased region" description="Polar residues" evidence="1">
    <location>
        <begin position="579"/>
        <end position="589"/>
    </location>
</feature>
<proteinExistence type="predicted"/>
<organism evidence="2 3">
    <name type="scientific">Chitinimonas arctica</name>
    <dbReference type="NCBI Taxonomy" id="2594795"/>
    <lineage>
        <taxon>Bacteria</taxon>
        <taxon>Pseudomonadati</taxon>
        <taxon>Pseudomonadota</taxon>
        <taxon>Betaproteobacteria</taxon>
        <taxon>Neisseriales</taxon>
        <taxon>Chitinibacteraceae</taxon>
        <taxon>Chitinimonas</taxon>
    </lineage>
</organism>
<sequence>MHELKQVLFGRRQAMDKTSIHPYARVCGIPVGSSNPPAKFLEKGMVGAIAFGIGHGLIQLSKEFELSGAEIDVFCKNAMVIHELLHEAYRINQPTISISLPCGNKVTFSQVDGAVRISQGKHVEILKGVNFRDICERLQKDAKASPGYYAELANHITEAIHKMEDHGRAGVVWFGIEYGAKLLKEERAGECGSDINDFCENAQLIFHDLYVAACEGKTSVFVLLKSGKAVTFAREDGDVVIIGDDGSKIYLVGEDFQSICKKLSKDFLRLRDYEPDKPLDVYGIFITMVEVYLKKCDGRNRFLEKFMEMDCCFMGGLDACINGYASDLTRIEHKIDGEWLEFEKDERVSFNGCEKSDGRDHQGAYTKSQQIYDKTIGKCASNYQVRMLTALASQGAAGSVIKALKYVDEYFSTLQSQDKEWHTHQIITNHDAGNNEFTVTVEYKSQIQDDEIGLMGQVKKNRWSSGLTIKLCVVIGVASVKFVSSEVSSKSPPPVLVRRIRFGKEGEAPSGDRIDNEPVDEEEWALIEYIADERENIQGGGSKHKSQAAGPNVVAGEHGFAREDLPPVVPPDEPRWQRAGSTATPTNAPDRNGALPRIGKHRGKV</sequence>
<dbReference type="Proteomes" id="UP000317550">
    <property type="component" value="Chromosome"/>
</dbReference>
<keyword evidence="3" id="KW-1185">Reference proteome</keyword>
<evidence type="ECO:0000313" key="3">
    <source>
        <dbReference type="Proteomes" id="UP000317550"/>
    </source>
</evidence>
<evidence type="ECO:0000256" key="1">
    <source>
        <dbReference type="SAM" id="MobiDB-lite"/>
    </source>
</evidence>
<dbReference type="AlphaFoldDB" id="A0A516SFN0"/>
<protein>
    <submittedName>
        <fullName evidence="2">Uncharacterized protein</fullName>
    </submittedName>
</protein>
<dbReference type="EMBL" id="CP041730">
    <property type="protein sequence ID" value="QDQ26838.1"/>
    <property type="molecule type" value="Genomic_DNA"/>
</dbReference>
<reference evidence="3" key="1">
    <citation type="submission" date="2019-07" db="EMBL/GenBank/DDBJ databases">
        <title>Chitinimonas sp. nov., isolated from Ny-Alesund, arctica soil.</title>
        <authorList>
            <person name="Xu Q."/>
            <person name="Peng F."/>
        </authorList>
    </citation>
    <scope>NUCLEOTIDE SEQUENCE [LARGE SCALE GENOMIC DNA]</scope>
    <source>
        <strain evidence="3">R3-44</strain>
    </source>
</reference>
<name>A0A516SFN0_9NEIS</name>
<evidence type="ECO:0000313" key="2">
    <source>
        <dbReference type="EMBL" id="QDQ26838.1"/>
    </source>
</evidence>
<feature type="region of interest" description="Disordered" evidence="1">
    <location>
        <begin position="562"/>
        <end position="605"/>
    </location>
</feature>